<dbReference type="Proteomes" id="UP000031938">
    <property type="component" value="Unassembled WGS sequence"/>
</dbReference>
<feature type="transmembrane region" description="Helical" evidence="1">
    <location>
        <begin position="7"/>
        <end position="28"/>
    </location>
</feature>
<keyword evidence="1" id="KW-0812">Transmembrane</keyword>
<gene>
    <name evidence="2" type="ORF">KP78_16670</name>
</gene>
<keyword evidence="1" id="KW-1133">Transmembrane helix</keyword>
<organism evidence="2 3">
    <name type="scientific">Jeotgalibacillus soli</name>
    <dbReference type="NCBI Taxonomy" id="889306"/>
    <lineage>
        <taxon>Bacteria</taxon>
        <taxon>Bacillati</taxon>
        <taxon>Bacillota</taxon>
        <taxon>Bacilli</taxon>
        <taxon>Bacillales</taxon>
        <taxon>Caryophanaceae</taxon>
        <taxon>Jeotgalibacillus</taxon>
    </lineage>
</organism>
<keyword evidence="3" id="KW-1185">Reference proteome</keyword>
<proteinExistence type="predicted"/>
<dbReference type="AlphaFoldDB" id="A0A0C2RD63"/>
<sequence>MIKIKILGITMLMLISLMSFSLLLDVSLGLDPKPSLYNEFNPFLVMEFIELVVCLSFIAFLFKTPLLTFYNKRKGKKKNDPSSSVSTES</sequence>
<evidence type="ECO:0000313" key="3">
    <source>
        <dbReference type="Proteomes" id="UP000031938"/>
    </source>
</evidence>
<comment type="caution">
    <text evidence="2">The sequence shown here is derived from an EMBL/GenBank/DDBJ whole genome shotgun (WGS) entry which is preliminary data.</text>
</comment>
<protein>
    <submittedName>
        <fullName evidence="2">Uncharacterized protein</fullName>
    </submittedName>
</protein>
<dbReference type="EMBL" id="JXRP01000013">
    <property type="protein sequence ID" value="KIL48220.1"/>
    <property type="molecule type" value="Genomic_DNA"/>
</dbReference>
<reference evidence="2 3" key="1">
    <citation type="submission" date="2015-01" db="EMBL/GenBank/DDBJ databases">
        <title>Genome sequencing of Jeotgalibacillus soli.</title>
        <authorList>
            <person name="Goh K.M."/>
            <person name="Chan K.-G."/>
            <person name="Yaakop A.S."/>
            <person name="Ee R."/>
            <person name="Gan H.M."/>
            <person name="Chan C.S."/>
        </authorList>
    </citation>
    <scope>NUCLEOTIDE SEQUENCE [LARGE SCALE GENOMIC DNA]</scope>
    <source>
        <strain evidence="2 3">P9</strain>
    </source>
</reference>
<keyword evidence="1" id="KW-0472">Membrane</keyword>
<name>A0A0C2RD63_9BACL</name>
<dbReference type="OrthoDB" id="2889637at2"/>
<feature type="transmembrane region" description="Helical" evidence="1">
    <location>
        <begin position="48"/>
        <end position="70"/>
    </location>
</feature>
<accession>A0A0C2RD63</accession>
<evidence type="ECO:0000313" key="2">
    <source>
        <dbReference type="EMBL" id="KIL48220.1"/>
    </source>
</evidence>
<dbReference type="InterPro" id="IPR058725">
    <property type="entry name" value="YczF"/>
</dbReference>
<dbReference type="PATRIC" id="fig|889306.3.peg.1674"/>
<evidence type="ECO:0000256" key="1">
    <source>
        <dbReference type="SAM" id="Phobius"/>
    </source>
</evidence>
<dbReference type="STRING" id="889306.KP78_16670"/>
<dbReference type="Pfam" id="PF26310">
    <property type="entry name" value="YczF"/>
    <property type="match status" value="1"/>
</dbReference>